<evidence type="ECO:0000256" key="1">
    <source>
        <dbReference type="SAM" id="Phobius"/>
    </source>
</evidence>
<dbReference type="EMBL" id="CP007044">
    <property type="protein sequence ID" value="AHG18933.1"/>
    <property type="molecule type" value="Genomic_DNA"/>
</dbReference>
<reference evidence="2 3" key="2">
    <citation type="submission" date="2015-03" db="EMBL/GenBank/DDBJ databases">
        <authorList>
            <person name="Chan K.-G."/>
        </authorList>
    </citation>
    <scope>NUCLEOTIDE SEQUENCE [LARGE SCALE GENOMIC DNA]</scope>
    <source>
        <strain evidence="2 3">RB-25</strain>
    </source>
</reference>
<accession>W0L576</accession>
<evidence type="ECO:0000313" key="3">
    <source>
        <dbReference type="Proteomes" id="UP000019030"/>
    </source>
</evidence>
<keyword evidence="3" id="KW-1185">Reference proteome</keyword>
<proteinExistence type="predicted"/>
<dbReference type="RefSeq" id="WP_037406580.1">
    <property type="nucleotide sequence ID" value="NZ_CP007044.2"/>
</dbReference>
<dbReference type="OrthoDB" id="6497553at2"/>
<dbReference type="STRING" id="1441930.Z042_04425"/>
<gene>
    <name evidence="2" type="ORF">Z042_04425</name>
</gene>
<dbReference type="PATRIC" id="fig|1441930.4.peg.885"/>
<organism evidence="2 3">
    <name type="scientific">Chania multitudinisentens RB-25</name>
    <dbReference type="NCBI Taxonomy" id="1441930"/>
    <lineage>
        <taxon>Bacteria</taxon>
        <taxon>Pseudomonadati</taxon>
        <taxon>Pseudomonadota</taxon>
        <taxon>Gammaproteobacteria</taxon>
        <taxon>Enterobacterales</taxon>
        <taxon>Yersiniaceae</taxon>
        <taxon>Chania</taxon>
    </lineage>
</organism>
<reference evidence="2 3" key="1">
    <citation type="submission" date="2014-01" db="EMBL/GenBank/DDBJ databases">
        <title>Isolation of Serratia multitudinisentens RB-25 from Ex-Landfill site.</title>
        <authorList>
            <person name="Robson E.H.J."/>
        </authorList>
    </citation>
    <scope>NUCLEOTIDE SEQUENCE [LARGE SCALE GENOMIC DNA]</scope>
    <source>
        <strain evidence="2 3">RB-25</strain>
    </source>
</reference>
<sequence>MIGWLQKWAQGGFLVLLLVAISLGWYSSILVQRLEIAQLQLREQRTLSTQQIGVITRLQTQDVENRVLMAIQLQQEQQWRQQYKDNQRKYRDAIKNNACAEQPMPDAVLELLRPTTTTAIGAATAAP</sequence>
<dbReference type="AlphaFoldDB" id="W0L576"/>
<keyword evidence="1" id="KW-0812">Transmembrane</keyword>
<feature type="transmembrane region" description="Helical" evidence="1">
    <location>
        <begin position="12"/>
        <end position="31"/>
    </location>
</feature>
<evidence type="ECO:0000313" key="2">
    <source>
        <dbReference type="EMBL" id="AHG18933.1"/>
    </source>
</evidence>
<name>W0L576_9GAMM</name>
<dbReference type="KEGG" id="sfo:Z042_04425"/>
<keyword evidence="1" id="KW-1133">Transmembrane helix</keyword>
<evidence type="ECO:0008006" key="4">
    <source>
        <dbReference type="Google" id="ProtNLM"/>
    </source>
</evidence>
<dbReference type="eggNOG" id="ENOG50341QY">
    <property type="taxonomic scope" value="Bacteria"/>
</dbReference>
<keyword evidence="1" id="KW-0472">Membrane</keyword>
<dbReference type="Proteomes" id="UP000019030">
    <property type="component" value="Chromosome"/>
</dbReference>
<dbReference type="HOGENOM" id="CLU_1980034_0_0_6"/>
<protein>
    <recommendedName>
        <fullName evidence="4">DUF2570 domain-containing protein</fullName>
    </recommendedName>
</protein>